<sequence>MRSFAAKYVDGCDPCQQKQLNPHYSSSLQPLPVPSGPWEDVGVDLIGELPMTQDRHNAVITIVDHYTKMLHCFPTTTEITAEGIADIYYREIFRLHGLPRQFITDRGPQFAAEVMRHLLKLLGVKSGLTTAYHPETNRQTERANQEIEHYI</sequence>
<name>A0A8H5HGN4_9AGAR</name>
<dbReference type="EMBL" id="JAACJN010000049">
    <property type="protein sequence ID" value="KAF5382915.1"/>
    <property type="molecule type" value="Genomic_DNA"/>
</dbReference>
<evidence type="ECO:0000313" key="4">
    <source>
        <dbReference type="Proteomes" id="UP000518752"/>
    </source>
</evidence>
<evidence type="ECO:0000256" key="1">
    <source>
        <dbReference type="ARBA" id="ARBA00022884"/>
    </source>
</evidence>
<dbReference type="OrthoDB" id="2273864at2759"/>
<dbReference type="AlphaFoldDB" id="A0A8H5HGN4"/>
<protein>
    <recommendedName>
        <fullName evidence="2">Integrase catalytic domain-containing protein</fullName>
    </recommendedName>
</protein>
<dbReference type="Proteomes" id="UP000518752">
    <property type="component" value="Unassembled WGS sequence"/>
</dbReference>
<dbReference type="InterPro" id="IPR036397">
    <property type="entry name" value="RNaseH_sf"/>
</dbReference>
<dbReference type="PROSITE" id="PS50994">
    <property type="entry name" value="INTEGRASE"/>
    <property type="match status" value="1"/>
</dbReference>
<evidence type="ECO:0000259" key="2">
    <source>
        <dbReference type="PROSITE" id="PS50994"/>
    </source>
</evidence>
<organism evidence="3 4">
    <name type="scientific">Collybiopsis confluens</name>
    <dbReference type="NCBI Taxonomy" id="2823264"/>
    <lineage>
        <taxon>Eukaryota</taxon>
        <taxon>Fungi</taxon>
        <taxon>Dikarya</taxon>
        <taxon>Basidiomycota</taxon>
        <taxon>Agaricomycotina</taxon>
        <taxon>Agaricomycetes</taxon>
        <taxon>Agaricomycetidae</taxon>
        <taxon>Agaricales</taxon>
        <taxon>Marasmiineae</taxon>
        <taxon>Omphalotaceae</taxon>
        <taxon>Collybiopsis</taxon>
    </lineage>
</organism>
<gene>
    <name evidence="3" type="ORF">D9757_006377</name>
</gene>
<reference evidence="3 4" key="1">
    <citation type="journal article" date="2020" name="ISME J.">
        <title>Uncovering the hidden diversity of litter-decomposition mechanisms in mushroom-forming fungi.</title>
        <authorList>
            <person name="Floudas D."/>
            <person name="Bentzer J."/>
            <person name="Ahren D."/>
            <person name="Johansson T."/>
            <person name="Persson P."/>
            <person name="Tunlid A."/>
        </authorList>
    </citation>
    <scope>NUCLEOTIDE SEQUENCE [LARGE SCALE GENOMIC DNA]</scope>
    <source>
        <strain evidence="3 4">CBS 406.79</strain>
    </source>
</reference>
<comment type="caution">
    <text evidence="3">The sequence shown here is derived from an EMBL/GenBank/DDBJ whole genome shotgun (WGS) entry which is preliminary data.</text>
</comment>
<dbReference type="InterPro" id="IPR050951">
    <property type="entry name" value="Retrovirus_Pol_polyprotein"/>
</dbReference>
<dbReference type="InterPro" id="IPR012337">
    <property type="entry name" value="RNaseH-like_sf"/>
</dbReference>
<dbReference type="GO" id="GO:0003723">
    <property type="term" value="F:RNA binding"/>
    <property type="evidence" value="ECO:0007669"/>
    <property type="project" value="UniProtKB-KW"/>
</dbReference>
<dbReference type="InterPro" id="IPR001584">
    <property type="entry name" value="Integrase_cat-core"/>
</dbReference>
<dbReference type="SUPFAM" id="SSF53098">
    <property type="entry name" value="Ribonuclease H-like"/>
    <property type="match status" value="1"/>
</dbReference>
<proteinExistence type="predicted"/>
<dbReference type="Pfam" id="PF00665">
    <property type="entry name" value="rve"/>
    <property type="match status" value="1"/>
</dbReference>
<dbReference type="GO" id="GO:0015074">
    <property type="term" value="P:DNA integration"/>
    <property type="evidence" value="ECO:0007669"/>
    <property type="project" value="InterPro"/>
</dbReference>
<keyword evidence="1" id="KW-0694">RNA-binding</keyword>
<dbReference type="Gene3D" id="3.30.420.10">
    <property type="entry name" value="Ribonuclease H-like superfamily/Ribonuclease H"/>
    <property type="match status" value="1"/>
</dbReference>
<dbReference type="PANTHER" id="PTHR37984:SF5">
    <property type="entry name" value="PROTEIN NYNRIN-LIKE"/>
    <property type="match status" value="1"/>
</dbReference>
<dbReference type="GO" id="GO:0005634">
    <property type="term" value="C:nucleus"/>
    <property type="evidence" value="ECO:0007669"/>
    <property type="project" value="UniProtKB-ARBA"/>
</dbReference>
<feature type="domain" description="Integrase catalytic" evidence="2">
    <location>
        <begin position="33"/>
        <end position="151"/>
    </location>
</feature>
<accession>A0A8H5HGN4</accession>
<evidence type="ECO:0000313" key="3">
    <source>
        <dbReference type="EMBL" id="KAF5382915.1"/>
    </source>
</evidence>
<dbReference type="PANTHER" id="PTHR37984">
    <property type="entry name" value="PROTEIN CBG26694"/>
    <property type="match status" value="1"/>
</dbReference>
<keyword evidence="4" id="KW-1185">Reference proteome</keyword>